<feature type="domain" description="FecR protein" evidence="2">
    <location>
        <begin position="132"/>
        <end position="214"/>
    </location>
</feature>
<dbReference type="InterPro" id="IPR032508">
    <property type="entry name" value="FecR_C"/>
</dbReference>
<dbReference type="RefSeq" id="WP_194123733.1">
    <property type="nucleotide sequence ID" value="NZ_JACYGY010000002.1"/>
</dbReference>
<dbReference type="InterPro" id="IPR012373">
    <property type="entry name" value="Ferrdict_sens_TM"/>
</dbReference>
<keyword evidence="5" id="KW-1185">Reference proteome</keyword>
<gene>
    <name evidence="4" type="ORF">IEE83_26435</name>
</gene>
<comment type="caution">
    <text evidence="4">The sequence shown here is derived from an EMBL/GenBank/DDBJ whole genome shotgun (WGS) entry which is preliminary data.</text>
</comment>
<proteinExistence type="predicted"/>
<evidence type="ECO:0000259" key="2">
    <source>
        <dbReference type="Pfam" id="PF04773"/>
    </source>
</evidence>
<dbReference type="EMBL" id="JACYGY010000002">
    <property type="protein sequence ID" value="MBE9465436.1"/>
    <property type="molecule type" value="Genomic_DNA"/>
</dbReference>
<evidence type="ECO:0000256" key="1">
    <source>
        <dbReference type="SAM" id="Phobius"/>
    </source>
</evidence>
<organism evidence="4 5">
    <name type="scientific">Dyadobacter subterraneus</name>
    <dbReference type="NCBI Taxonomy" id="2773304"/>
    <lineage>
        <taxon>Bacteria</taxon>
        <taxon>Pseudomonadati</taxon>
        <taxon>Bacteroidota</taxon>
        <taxon>Cytophagia</taxon>
        <taxon>Cytophagales</taxon>
        <taxon>Spirosomataceae</taxon>
        <taxon>Dyadobacter</taxon>
    </lineage>
</organism>
<dbReference type="Pfam" id="PF16344">
    <property type="entry name" value="FecR_C"/>
    <property type="match status" value="1"/>
</dbReference>
<name>A0ABR9WKK4_9BACT</name>
<evidence type="ECO:0000313" key="5">
    <source>
        <dbReference type="Proteomes" id="UP000634134"/>
    </source>
</evidence>
<dbReference type="Proteomes" id="UP000634134">
    <property type="component" value="Unassembled WGS sequence"/>
</dbReference>
<dbReference type="Gene3D" id="2.60.120.1440">
    <property type="match status" value="1"/>
</dbReference>
<sequence>MKKPLSSELLDKYLNGTCTPEEREEVENWYQSFESTPDINKIFPEIKNESYSQSIFDRIRSQIKSQEADQKNTWKLIGAKQWYWYLAASVMIGIGVSFLFKKNNISYSSKSALAEAKTLFLENKTSKIQLRHLPDSSKVWLNPGSRISYSNKYGTKVREINLEGEAFFDVTRNTSRPFIIHTGKMTTEVLGTSFNVQARKGSKHFEVSVVSGTVSVSGPEGKEIIKARQQVQFDPTSGKLNPLKRTALTPFQIWEPVTINFDWVSVQDVTNRLQEMFAVQVEFENDAIKNCFLRADFTNMRLPVIMDLLCQSVGATYTIDNGKIRLYGAGCD</sequence>
<dbReference type="Pfam" id="PF04773">
    <property type="entry name" value="FecR"/>
    <property type="match status" value="1"/>
</dbReference>
<evidence type="ECO:0000313" key="4">
    <source>
        <dbReference type="EMBL" id="MBE9465436.1"/>
    </source>
</evidence>
<accession>A0ABR9WKK4</accession>
<dbReference type="InterPro" id="IPR006860">
    <property type="entry name" value="FecR"/>
</dbReference>
<dbReference type="PANTHER" id="PTHR30273">
    <property type="entry name" value="PERIPLASMIC SIGNAL SENSOR AND SIGMA FACTOR ACTIVATOR FECR-RELATED"/>
    <property type="match status" value="1"/>
</dbReference>
<dbReference type="Gene3D" id="3.55.50.30">
    <property type="match status" value="1"/>
</dbReference>
<dbReference type="PANTHER" id="PTHR30273:SF2">
    <property type="entry name" value="PROTEIN FECR"/>
    <property type="match status" value="1"/>
</dbReference>
<reference evidence="5" key="1">
    <citation type="submission" date="2023-07" db="EMBL/GenBank/DDBJ databases">
        <title>Dyadobacter sp. nov 'subterranea' isolated from contaminted grondwater.</title>
        <authorList>
            <person name="Szabo I."/>
            <person name="Al-Omari J."/>
            <person name="Szerdahelyi S.G."/>
            <person name="Rado J."/>
        </authorList>
    </citation>
    <scope>NUCLEOTIDE SEQUENCE [LARGE SCALE GENOMIC DNA]</scope>
    <source>
        <strain evidence="5">UP-52</strain>
    </source>
</reference>
<protein>
    <submittedName>
        <fullName evidence="4">FecR family protein</fullName>
    </submittedName>
</protein>
<dbReference type="PIRSF" id="PIRSF018266">
    <property type="entry name" value="FecR"/>
    <property type="match status" value="1"/>
</dbReference>
<keyword evidence="1" id="KW-0812">Transmembrane</keyword>
<keyword evidence="1" id="KW-0472">Membrane</keyword>
<feature type="transmembrane region" description="Helical" evidence="1">
    <location>
        <begin position="82"/>
        <end position="100"/>
    </location>
</feature>
<feature type="domain" description="Protein FecR C-terminal" evidence="3">
    <location>
        <begin position="259"/>
        <end position="324"/>
    </location>
</feature>
<evidence type="ECO:0000259" key="3">
    <source>
        <dbReference type="Pfam" id="PF16344"/>
    </source>
</evidence>
<keyword evidence="1" id="KW-1133">Transmembrane helix</keyword>